<dbReference type="RefSeq" id="WP_168003549.1">
    <property type="nucleotide sequence ID" value="NZ_JAATEO010000036.1"/>
</dbReference>
<name>A0ABX0ZFW3_9ACTN</name>
<sequence>MTTGHHWHGYGPWTGPHQFFGREHDHERRPGRNPGDPETAAFIRATSPPLETGHYLLRRDQTKRQLTWTDVQGALDWLAATYAQQPPDPTLDYLDKAARLEHTRTELEGGADSIWHYTVSLSANRVAVFAVICCPHRHHTRTPCPLPPN</sequence>
<evidence type="ECO:0000256" key="1">
    <source>
        <dbReference type="SAM" id="MobiDB-lite"/>
    </source>
</evidence>
<evidence type="ECO:0000313" key="2">
    <source>
        <dbReference type="EMBL" id="NJP35206.1"/>
    </source>
</evidence>
<dbReference type="Proteomes" id="UP000783871">
    <property type="component" value="Unassembled WGS sequence"/>
</dbReference>
<feature type="compositionally biased region" description="Basic and acidic residues" evidence="1">
    <location>
        <begin position="20"/>
        <end position="30"/>
    </location>
</feature>
<comment type="caution">
    <text evidence="2">The sequence shown here is derived from an EMBL/GenBank/DDBJ whole genome shotgun (WGS) entry which is preliminary data.</text>
</comment>
<accession>A0ABX0ZFW3</accession>
<dbReference type="EMBL" id="JAATEO010000036">
    <property type="protein sequence ID" value="NJP35206.1"/>
    <property type="molecule type" value="Genomic_DNA"/>
</dbReference>
<feature type="region of interest" description="Disordered" evidence="1">
    <location>
        <begin position="18"/>
        <end position="37"/>
    </location>
</feature>
<proteinExistence type="predicted"/>
<keyword evidence="3" id="KW-1185">Reference proteome</keyword>
<gene>
    <name evidence="2" type="ORF">HCJ94_25330</name>
</gene>
<organism evidence="2 3">
    <name type="scientific">Micromonospora thermarum</name>
    <dbReference type="NCBI Taxonomy" id="2720024"/>
    <lineage>
        <taxon>Bacteria</taxon>
        <taxon>Bacillati</taxon>
        <taxon>Actinomycetota</taxon>
        <taxon>Actinomycetes</taxon>
        <taxon>Micromonosporales</taxon>
        <taxon>Micromonosporaceae</taxon>
        <taxon>Micromonospora</taxon>
    </lineage>
</organism>
<evidence type="ECO:0000313" key="3">
    <source>
        <dbReference type="Proteomes" id="UP000783871"/>
    </source>
</evidence>
<protein>
    <submittedName>
        <fullName evidence="2">Uncharacterized protein</fullName>
    </submittedName>
</protein>
<reference evidence="2 3" key="1">
    <citation type="submission" date="2020-03" db="EMBL/GenBank/DDBJ databases">
        <title>WGS of actinomycetes isolated from Thailand.</title>
        <authorList>
            <person name="Thawai C."/>
        </authorList>
    </citation>
    <scope>NUCLEOTIDE SEQUENCE [LARGE SCALE GENOMIC DNA]</scope>
    <source>
        <strain evidence="2 3">HSS6-12</strain>
    </source>
</reference>